<name>A0A0G4H1S1_VITBC</name>
<evidence type="ECO:0000313" key="2">
    <source>
        <dbReference type="Proteomes" id="UP000041254"/>
    </source>
</evidence>
<dbReference type="PhylomeDB" id="A0A0G4H1S1"/>
<proteinExistence type="predicted"/>
<dbReference type="InParanoid" id="A0A0G4H1S1"/>
<dbReference type="AlphaFoldDB" id="A0A0G4H1S1"/>
<accession>A0A0G4H1S1</accession>
<dbReference type="Proteomes" id="UP000041254">
    <property type="component" value="Unassembled WGS sequence"/>
</dbReference>
<gene>
    <name evidence="1" type="ORF">Vbra_22434</name>
</gene>
<sequence>MDDDGPAPIHISRAHEIDFQAFTAKWVRVDCLIDGGWKENPFSGRWELWEATDDPLLWEVRSAWQDACTATAFGWSAATSIVEVLSASPESAAKAELEGMILERLSEQPSSRAA</sequence>
<dbReference type="EMBL" id="CDMY01000936">
    <property type="protein sequence ID" value="CEM37314.1"/>
    <property type="molecule type" value="Genomic_DNA"/>
</dbReference>
<keyword evidence="2" id="KW-1185">Reference proteome</keyword>
<dbReference type="VEuPathDB" id="CryptoDB:Vbra_22434"/>
<reference evidence="1 2" key="1">
    <citation type="submission" date="2014-11" db="EMBL/GenBank/DDBJ databases">
        <authorList>
            <person name="Zhu J."/>
            <person name="Qi W."/>
            <person name="Song R."/>
        </authorList>
    </citation>
    <scope>NUCLEOTIDE SEQUENCE [LARGE SCALE GENOMIC DNA]</scope>
</reference>
<organism evidence="1 2">
    <name type="scientific">Vitrella brassicaformis (strain CCMP3155)</name>
    <dbReference type="NCBI Taxonomy" id="1169540"/>
    <lineage>
        <taxon>Eukaryota</taxon>
        <taxon>Sar</taxon>
        <taxon>Alveolata</taxon>
        <taxon>Colpodellida</taxon>
        <taxon>Vitrellaceae</taxon>
        <taxon>Vitrella</taxon>
    </lineage>
</organism>
<evidence type="ECO:0000313" key="1">
    <source>
        <dbReference type="EMBL" id="CEM37314.1"/>
    </source>
</evidence>
<protein>
    <submittedName>
        <fullName evidence="1">Uncharacterized protein</fullName>
    </submittedName>
</protein>